<name>A0A176RVI3_9GAMM</name>
<protein>
    <recommendedName>
        <fullName evidence="1">Endonuclease GajA/Old nuclease/RecF-like AAA domain-containing protein</fullName>
    </recommendedName>
</protein>
<organism evidence="2 3">
    <name type="scientific">Candidatus Thiomargarita nelsonii</name>
    <dbReference type="NCBI Taxonomy" id="1003181"/>
    <lineage>
        <taxon>Bacteria</taxon>
        <taxon>Pseudomonadati</taxon>
        <taxon>Pseudomonadota</taxon>
        <taxon>Gammaproteobacteria</taxon>
        <taxon>Thiotrichales</taxon>
        <taxon>Thiotrichaceae</taxon>
        <taxon>Thiomargarita</taxon>
    </lineage>
</organism>
<accession>A0A176RVI3</accession>
<evidence type="ECO:0000313" key="3">
    <source>
        <dbReference type="Proteomes" id="UP000076962"/>
    </source>
</evidence>
<feature type="domain" description="Endonuclease GajA/Old nuclease/RecF-like AAA" evidence="1">
    <location>
        <begin position="2"/>
        <end position="136"/>
    </location>
</feature>
<proteinExistence type="predicted"/>
<dbReference type="Proteomes" id="UP000076962">
    <property type="component" value="Unassembled WGS sequence"/>
</dbReference>
<gene>
    <name evidence="2" type="ORF">THIOM_004588</name>
</gene>
<evidence type="ECO:0000259" key="1">
    <source>
        <dbReference type="Pfam" id="PF13175"/>
    </source>
</evidence>
<evidence type="ECO:0000313" key="2">
    <source>
        <dbReference type="EMBL" id="OAD19761.1"/>
    </source>
</evidence>
<keyword evidence="3" id="KW-1185">Reference proteome</keyword>
<dbReference type="InterPro" id="IPR027417">
    <property type="entry name" value="P-loop_NTPase"/>
</dbReference>
<dbReference type="Pfam" id="PF13175">
    <property type="entry name" value="AAA_15"/>
    <property type="match status" value="1"/>
</dbReference>
<dbReference type="EMBL" id="LUTY01002675">
    <property type="protein sequence ID" value="OAD19761.1"/>
    <property type="molecule type" value="Genomic_DNA"/>
</dbReference>
<dbReference type="SUPFAM" id="SSF52540">
    <property type="entry name" value="P-loop containing nucleoside triphosphate hydrolases"/>
    <property type="match status" value="1"/>
</dbReference>
<sequence length="176" mass="20724">MEKLIVKNFGAIRNVEVQLKDLTVFIGETGTGKSTLAKLVSIFRSTDFWEGDIRHIEFFKIKLAYYQIANFLEPGTIIEYQSEMGFYFIYNQGEVRQDFYDKILKIIQKFSHIKEDNFEDNIIEVKIELVRSTFKEVIYLPAERGVVSFLSEKYAALERDKLIVKRGRCRLFCQSY</sequence>
<dbReference type="Gene3D" id="3.40.50.300">
    <property type="entry name" value="P-loop containing nucleotide triphosphate hydrolases"/>
    <property type="match status" value="1"/>
</dbReference>
<dbReference type="InterPro" id="IPR041685">
    <property type="entry name" value="AAA_GajA/Old/RecF-like"/>
</dbReference>
<reference evidence="2 3" key="1">
    <citation type="submission" date="2016-05" db="EMBL/GenBank/DDBJ databases">
        <title>Single-cell genome of chain-forming Candidatus Thiomargarita nelsonii and comparison to other large sulfur-oxidizing bacteria.</title>
        <authorList>
            <person name="Winkel M."/>
            <person name="Salman V."/>
            <person name="Woyke T."/>
            <person name="Schulz-Vogt H."/>
            <person name="Richter M."/>
            <person name="Flood B."/>
            <person name="Bailey J."/>
            <person name="Amann R."/>
            <person name="Mussmann M."/>
        </authorList>
    </citation>
    <scope>NUCLEOTIDE SEQUENCE [LARGE SCALE GENOMIC DNA]</scope>
    <source>
        <strain evidence="2 3">THI036</strain>
    </source>
</reference>
<dbReference type="AlphaFoldDB" id="A0A176RVI3"/>
<comment type="caution">
    <text evidence="2">The sequence shown here is derived from an EMBL/GenBank/DDBJ whole genome shotgun (WGS) entry which is preliminary data.</text>
</comment>